<accession>A0A1R3JTC3</accession>
<dbReference type="GO" id="GO:0020037">
    <property type="term" value="F:heme binding"/>
    <property type="evidence" value="ECO:0007669"/>
    <property type="project" value="InterPro"/>
</dbReference>
<dbReference type="InterPro" id="IPR001128">
    <property type="entry name" value="Cyt_P450"/>
</dbReference>
<dbReference type="GO" id="GO:0016705">
    <property type="term" value="F:oxidoreductase activity, acting on paired donors, with incorporation or reduction of molecular oxygen"/>
    <property type="evidence" value="ECO:0007669"/>
    <property type="project" value="InterPro"/>
</dbReference>
<organism evidence="1 2">
    <name type="scientific">Corchorus olitorius</name>
    <dbReference type="NCBI Taxonomy" id="93759"/>
    <lineage>
        <taxon>Eukaryota</taxon>
        <taxon>Viridiplantae</taxon>
        <taxon>Streptophyta</taxon>
        <taxon>Embryophyta</taxon>
        <taxon>Tracheophyta</taxon>
        <taxon>Spermatophyta</taxon>
        <taxon>Magnoliopsida</taxon>
        <taxon>eudicotyledons</taxon>
        <taxon>Gunneridae</taxon>
        <taxon>Pentapetalae</taxon>
        <taxon>rosids</taxon>
        <taxon>malvids</taxon>
        <taxon>Malvales</taxon>
        <taxon>Malvaceae</taxon>
        <taxon>Grewioideae</taxon>
        <taxon>Apeibeae</taxon>
        <taxon>Corchorus</taxon>
    </lineage>
</organism>
<dbReference type="PRINTS" id="PR00463">
    <property type="entry name" value="EP450I"/>
</dbReference>
<dbReference type="AlphaFoldDB" id="A0A1R3JTC3"/>
<comment type="caution">
    <text evidence="1">The sequence shown here is derived from an EMBL/GenBank/DDBJ whole genome shotgun (WGS) entry which is preliminary data.</text>
</comment>
<evidence type="ECO:0000313" key="1">
    <source>
        <dbReference type="EMBL" id="OMO98040.1"/>
    </source>
</evidence>
<dbReference type="Proteomes" id="UP000187203">
    <property type="component" value="Unassembled WGS sequence"/>
</dbReference>
<dbReference type="InterPro" id="IPR002401">
    <property type="entry name" value="Cyt_P450_E_grp-I"/>
</dbReference>
<dbReference type="PANTHER" id="PTHR47951:SF8">
    <property type="entry name" value="CYTOCHROME P450 93A2-LIKE"/>
    <property type="match status" value="1"/>
</dbReference>
<dbReference type="OrthoDB" id="2789670at2759"/>
<dbReference type="STRING" id="93759.A0A1R3JTC3"/>
<evidence type="ECO:0000313" key="2">
    <source>
        <dbReference type="Proteomes" id="UP000187203"/>
    </source>
</evidence>
<protein>
    <submittedName>
        <fullName evidence="1">Cytochrome P450</fullName>
    </submittedName>
</protein>
<keyword evidence="2" id="KW-1185">Reference proteome</keyword>
<dbReference type="GO" id="GO:0005506">
    <property type="term" value="F:iron ion binding"/>
    <property type="evidence" value="ECO:0007669"/>
    <property type="project" value="InterPro"/>
</dbReference>
<dbReference type="GO" id="GO:0004497">
    <property type="term" value="F:monooxygenase activity"/>
    <property type="evidence" value="ECO:0007669"/>
    <property type="project" value="InterPro"/>
</dbReference>
<reference evidence="2" key="1">
    <citation type="submission" date="2013-09" db="EMBL/GenBank/DDBJ databases">
        <title>Corchorus olitorius genome sequencing.</title>
        <authorList>
            <person name="Alam M."/>
            <person name="Haque M.S."/>
            <person name="Islam M.S."/>
            <person name="Emdad E.M."/>
            <person name="Islam M.M."/>
            <person name="Ahmed B."/>
            <person name="Halim A."/>
            <person name="Hossen Q.M.M."/>
            <person name="Hossain M.Z."/>
            <person name="Ahmed R."/>
            <person name="Khan M.M."/>
            <person name="Islam R."/>
            <person name="Rashid M.M."/>
            <person name="Khan S.A."/>
            <person name="Rahman M.S."/>
            <person name="Alam M."/>
            <person name="Yahiya A.S."/>
            <person name="Khan M.S."/>
            <person name="Azam M.S."/>
            <person name="Haque T."/>
            <person name="Lashkar M.Z.H."/>
            <person name="Akhand A.I."/>
            <person name="Morshed G."/>
            <person name="Roy S."/>
            <person name="Uddin K.S."/>
            <person name="Rabeya T."/>
            <person name="Hossain A.S."/>
            <person name="Chowdhury A."/>
            <person name="Snigdha A.R."/>
            <person name="Mortoza M.S."/>
            <person name="Matin S.A."/>
            <person name="Hoque S.M.E."/>
            <person name="Islam M.K."/>
            <person name="Roy D.K."/>
            <person name="Haider R."/>
            <person name="Moosa M.M."/>
            <person name="Elias S.M."/>
            <person name="Hasan A.M."/>
            <person name="Jahan S."/>
            <person name="Shafiuddin M."/>
            <person name="Mahmood N."/>
            <person name="Shommy N.S."/>
        </authorList>
    </citation>
    <scope>NUCLEOTIDE SEQUENCE [LARGE SCALE GENOMIC DNA]</scope>
    <source>
        <strain evidence="2">cv. O-4</strain>
    </source>
</reference>
<dbReference type="EMBL" id="AWUE01015387">
    <property type="protein sequence ID" value="OMO98040.1"/>
    <property type="molecule type" value="Genomic_DNA"/>
</dbReference>
<dbReference type="InterPro" id="IPR036396">
    <property type="entry name" value="Cyt_P450_sf"/>
</dbReference>
<dbReference type="SUPFAM" id="SSF48264">
    <property type="entry name" value="Cytochrome P450"/>
    <property type="match status" value="1"/>
</dbReference>
<sequence>MGCYRQFDFGKGADYSLLLQLKMNRGSSSTEASSWYSIQDQSQEDFVERLICQENQVCGQAVSMSRRAAATLLLAALAIAWWFRKKFTKSRPPLPPGPRGLPILGNLPFLKPDLNQYFHKLSQIYGPILKLELGSKTCIVVSSASVAKEVLKDHDAIFANRDPPITALIGTYGGSDIAWRPHGPELRKLRRIVVREVMSNTSLDASYALRRREVRSMVRCIHGKGGSPVEIGDQLFLTILNVILSMLWGGSLHGEERTGLGIEFRQLVKEFVELLGAPNISDLFPFLTRFDLQGVQSKMQKTFTWFDKIFESVITQRRKDVADHQQAEHQGKKKEEESKDFLQLLLELNQQQQGDYKSSLSMNQIKALLMV</sequence>
<dbReference type="Pfam" id="PF00067">
    <property type="entry name" value="p450"/>
    <property type="match status" value="1"/>
</dbReference>
<dbReference type="Gene3D" id="1.10.630.10">
    <property type="entry name" value="Cytochrome P450"/>
    <property type="match status" value="1"/>
</dbReference>
<gene>
    <name evidence="1" type="ORF">COLO4_14160</name>
</gene>
<dbReference type="PANTHER" id="PTHR47951">
    <property type="entry name" value="OS08G0547900 PROTEIN"/>
    <property type="match status" value="1"/>
</dbReference>
<name>A0A1R3JTC3_9ROSI</name>
<proteinExistence type="predicted"/>